<evidence type="ECO:0000259" key="1">
    <source>
        <dbReference type="Pfam" id="PF20146"/>
    </source>
</evidence>
<dbReference type="AlphaFoldDB" id="A0A2A6C226"/>
<gene>
    <name evidence="2" type="primary">WBGene00279027</name>
</gene>
<dbReference type="PANTHER" id="PTHR11161">
    <property type="entry name" value="O-ACYLTRANSFERASE"/>
    <property type="match status" value="1"/>
</dbReference>
<dbReference type="EnsemblMetazoa" id="PPA40658.1">
    <property type="protein sequence ID" value="PPA40658.1"/>
    <property type="gene ID" value="WBGene00279027"/>
</dbReference>
<dbReference type="InterPro" id="IPR006621">
    <property type="entry name" value="Nose-resist-to-fluoxetine_N"/>
</dbReference>
<keyword evidence="3" id="KW-1185">Reference proteome</keyword>
<evidence type="ECO:0000313" key="3">
    <source>
        <dbReference type="Proteomes" id="UP000005239"/>
    </source>
</evidence>
<name>A0A2A6C226_PRIPA</name>
<evidence type="ECO:0000313" key="2">
    <source>
        <dbReference type="EnsemblMetazoa" id="PPA40658.1"/>
    </source>
</evidence>
<reference evidence="2" key="2">
    <citation type="submission" date="2022-06" db="UniProtKB">
        <authorList>
            <consortium name="EnsemblMetazoa"/>
        </authorList>
    </citation>
    <scope>IDENTIFICATION</scope>
    <source>
        <strain evidence="2">PS312</strain>
    </source>
</reference>
<organism evidence="2 3">
    <name type="scientific">Pristionchus pacificus</name>
    <name type="common">Parasitic nematode worm</name>
    <dbReference type="NCBI Taxonomy" id="54126"/>
    <lineage>
        <taxon>Eukaryota</taxon>
        <taxon>Metazoa</taxon>
        <taxon>Ecdysozoa</taxon>
        <taxon>Nematoda</taxon>
        <taxon>Chromadorea</taxon>
        <taxon>Rhabditida</taxon>
        <taxon>Rhabditina</taxon>
        <taxon>Diplogasteromorpha</taxon>
        <taxon>Diplogasteroidea</taxon>
        <taxon>Neodiplogasteridae</taxon>
        <taxon>Pristionchus</taxon>
    </lineage>
</organism>
<proteinExistence type="predicted"/>
<accession>A0A2A6C226</accession>
<dbReference type="PANTHER" id="PTHR11161:SF55">
    <property type="entry name" value="NOSE RESISTANT-TO-FLUOXETINE PROTEIN N-TERMINAL DOMAIN-CONTAINING PROTEIN"/>
    <property type="match status" value="1"/>
</dbReference>
<protein>
    <recommendedName>
        <fullName evidence="1">Nose resistant-to-fluoxetine protein N-terminal domain-containing protein</fullName>
    </recommendedName>
</protein>
<dbReference type="InterPro" id="IPR052728">
    <property type="entry name" value="O2_lipid_transport_reg"/>
</dbReference>
<feature type="domain" description="Nose resistant-to-fluoxetine protein N-terminal" evidence="1">
    <location>
        <begin position="35"/>
        <end position="114"/>
    </location>
</feature>
<reference evidence="3" key="1">
    <citation type="journal article" date="2008" name="Nat. Genet.">
        <title>The Pristionchus pacificus genome provides a unique perspective on nematode lifestyle and parasitism.</title>
        <authorList>
            <person name="Dieterich C."/>
            <person name="Clifton S.W."/>
            <person name="Schuster L.N."/>
            <person name="Chinwalla A."/>
            <person name="Delehaunty K."/>
            <person name="Dinkelacker I."/>
            <person name="Fulton L."/>
            <person name="Fulton R."/>
            <person name="Godfrey J."/>
            <person name="Minx P."/>
            <person name="Mitreva M."/>
            <person name="Roeseler W."/>
            <person name="Tian H."/>
            <person name="Witte H."/>
            <person name="Yang S.P."/>
            <person name="Wilson R.K."/>
            <person name="Sommer R.J."/>
        </authorList>
    </citation>
    <scope>NUCLEOTIDE SEQUENCE [LARGE SCALE GENOMIC DNA]</scope>
    <source>
        <strain evidence="3">PS312</strain>
    </source>
</reference>
<dbReference type="Proteomes" id="UP000005239">
    <property type="component" value="Unassembled WGS sequence"/>
</dbReference>
<sequence length="181" mass="20602">NEAMEFTESKEFTINHVLSVLSATELVEISNESKEDLEMIIEALRNPTAHIDFVRSVVARMLNSSGMKSPAILRGHFHFAGHYSECAQIDYKVGGRERNFKGAYFRTYLDPLLRPNSRNDSCTLDFPYVHILGIEEYGNSWSEDFVSTYCTSEVRCARAPFAESYEKQADSKNNSYPLFSS</sequence>
<accession>A0A8R1YYY7</accession>
<dbReference type="Pfam" id="PF20146">
    <property type="entry name" value="NRF"/>
    <property type="match status" value="1"/>
</dbReference>